<protein>
    <submittedName>
        <fullName evidence="2">Uncharacterized protein</fullName>
    </submittedName>
</protein>
<proteinExistence type="predicted"/>
<gene>
    <name evidence="2" type="ORF">M5K25_003805</name>
</gene>
<evidence type="ECO:0000313" key="3">
    <source>
        <dbReference type="Proteomes" id="UP001552299"/>
    </source>
</evidence>
<evidence type="ECO:0000313" key="2">
    <source>
        <dbReference type="EMBL" id="KAL0925474.1"/>
    </source>
</evidence>
<sequence length="255" mass="28729">MWFSAITGRVIKDMEVVLYHHREGKNGRGSGSLPSLGSRGEGEGDEEEEGEACEEAVASLAPALGPNQNYYQEMSTFMESLVEVQSHRTRFSAITGRVRKDVEVVLCHHREGEKGRGSGYLLSPGRSFLGEIQTVVGDIPLVRILSSEDNKLWDGDSRRYSVAPHFKSSRRCGGKLGFLLRLMLSRNDVPSPKCPKWICRMRRWTLGLLSIRRKSMILLLQSSRLMSAVNMAIRQQHSLVRARLHFRANKSIMES</sequence>
<dbReference type="Proteomes" id="UP001552299">
    <property type="component" value="Unassembled WGS sequence"/>
</dbReference>
<name>A0ABD0VK72_DENTH</name>
<reference evidence="2 3" key="1">
    <citation type="journal article" date="2024" name="Plant Biotechnol. J.">
        <title>Dendrobium thyrsiflorum genome and its molecular insights into genes involved in important horticultural traits.</title>
        <authorList>
            <person name="Chen B."/>
            <person name="Wang J.Y."/>
            <person name="Zheng P.J."/>
            <person name="Li K.L."/>
            <person name="Liang Y.M."/>
            <person name="Chen X.F."/>
            <person name="Zhang C."/>
            <person name="Zhao X."/>
            <person name="He X."/>
            <person name="Zhang G.Q."/>
            <person name="Liu Z.J."/>
            <person name="Xu Q."/>
        </authorList>
    </citation>
    <scope>NUCLEOTIDE SEQUENCE [LARGE SCALE GENOMIC DNA]</scope>
    <source>
        <strain evidence="2">GZMU011</strain>
    </source>
</reference>
<organism evidence="2 3">
    <name type="scientific">Dendrobium thyrsiflorum</name>
    <name type="common">Pinecone-like raceme dendrobium</name>
    <name type="synonym">Orchid</name>
    <dbReference type="NCBI Taxonomy" id="117978"/>
    <lineage>
        <taxon>Eukaryota</taxon>
        <taxon>Viridiplantae</taxon>
        <taxon>Streptophyta</taxon>
        <taxon>Embryophyta</taxon>
        <taxon>Tracheophyta</taxon>
        <taxon>Spermatophyta</taxon>
        <taxon>Magnoliopsida</taxon>
        <taxon>Liliopsida</taxon>
        <taxon>Asparagales</taxon>
        <taxon>Orchidaceae</taxon>
        <taxon>Epidendroideae</taxon>
        <taxon>Malaxideae</taxon>
        <taxon>Dendrobiinae</taxon>
        <taxon>Dendrobium</taxon>
    </lineage>
</organism>
<dbReference type="AlphaFoldDB" id="A0ABD0VK72"/>
<dbReference type="EMBL" id="JANQDX010000004">
    <property type="protein sequence ID" value="KAL0925474.1"/>
    <property type="molecule type" value="Genomic_DNA"/>
</dbReference>
<feature type="compositionally biased region" description="Acidic residues" evidence="1">
    <location>
        <begin position="43"/>
        <end position="54"/>
    </location>
</feature>
<evidence type="ECO:0000256" key="1">
    <source>
        <dbReference type="SAM" id="MobiDB-lite"/>
    </source>
</evidence>
<comment type="caution">
    <text evidence="2">The sequence shown here is derived from an EMBL/GenBank/DDBJ whole genome shotgun (WGS) entry which is preliminary data.</text>
</comment>
<accession>A0ABD0VK72</accession>
<keyword evidence="3" id="KW-1185">Reference proteome</keyword>
<feature type="region of interest" description="Disordered" evidence="1">
    <location>
        <begin position="23"/>
        <end position="54"/>
    </location>
</feature>